<evidence type="ECO:0000256" key="2">
    <source>
        <dbReference type="SAM" id="SignalP"/>
    </source>
</evidence>
<organism evidence="3 4">
    <name type="scientific">Streptomyces echinatus</name>
    <dbReference type="NCBI Taxonomy" id="67293"/>
    <lineage>
        <taxon>Bacteria</taxon>
        <taxon>Bacillati</taxon>
        <taxon>Actinomycetota</taxon>
        <taxon>Actinomycetes</taxon>
        <taxon>Kitasatosporales</taxon>
        <taxon>Streptomycetaceae</taxon>
        <taxon>Streptomyces</taxon>
    </lineage>
</organism>
<accession>A0A7W9PRN7</accession>
<dbReference type="AlphaFoldDB" id="A0A7W9PRN7"/>
<reference evidence="3 4" key="1">
    <citation type="submission" date="2020-08" db="EMBL/GenBank/DDBJ databases">
        <title>Genomic Encyclopedia of Type Strains, Phase III (KMG-III): the genomes of soil and plant-associated and newly described type strains.</title>
        <authorList>
            <person name="Whitman W."/>
        </authorList>
    </citation>
    <scope>NUCLEOTIDE SEQUENCE [LARGE SCALE GENOMIC DNA]</scope>
    <source>
        <strain evidence="3 4">CECT 3313</strain>
    </source>
</reference>
<dbReference type="EMBL" id="JACHJK010000003">
    <property type="protein sequence ID" value="MBB5926725.1"/>
    <property type="molecule type" value="Genomic_DNA"/>
</dbReference>
<comment type="caution">
    <text evidence="3">The sequence shown here is derived from an EMBL/GenBank/DDBJ whole genome shotgun (WGS) entry which is preliminary data.</text>
</comment>
<feature type="signal peptide" evidence="2">
    <location>
        <begin position="1"/>
        <end position="22"/>
    </location>
</feature>
<feature type="chain" id="PRO_5039217896" description="Lipoprotein" evidence="2">
    <location>
        <begin position="23"/>
        <end position="264"/>
    </location>
</feature>
<feature type="compositionally biased region" description="Low complexity" evidence="1">
    <location>
        <begin position="35"/>
        <end position="52"/>
    </location>
</feature>
<keyword evidence="4" id="KW-1185">Reference proteome</keyword>
<sequence>MNKRTLLAAAALSMTAVTTLTACGDDKKTDDKGAGDSVSASATPSPAKPADPFKGLTGSQISEKARVAMTKLDSFKVKGGMTTDGKQMTFDFAVAKKGDCQGTFTVGGAAADVRQAGGATYMKGDEKFWQQMGGEEGSSAEETKALTELLKGRWLKMPSGKGQADDQFPFCDIDTMFEKDKDEARLTRGADTQVNGTSAVTLTGKDGAETQTLLVAAEGEPYALRMAVKGGKEPGSFDFLAFNEPVTVTAPPAGEVMDTSKLGG</sequence>
<keyword evidence="2" id="KW-0732">Signal</keyword>
<gene>
    <name evidence="3" type="ORF">FHS34_002181</name>
</gene>
<proteinExistence type="predicted"/>
<evidence type="ECO:0008006" key="5">
    <source>
        <dbReference type="Google" id="ProtNLM"/>
    </source>
</evidence>
<evidence type="ECO:0000256" key="1">
    <source>
        <dbReference type="SAM" id="MobiDB-lite"/>
    </source>
</evidence>
<dbReference type="RefSeq" id="WP_184963604.1">
    <property type="nucleotide sequence ID" value="NZ_BAAAWF010000101.1"/>
</dbReference>
<dbReference type="Proteomes" id="UP000585836">
    <property type="component" value="Unassembled WGS sequence"/>
</dbReference>
<feature type="compositionally biased region" description="Basic and acidic residues" evidence="1">
    <location>
        <begin position="24"/>
        <end position="34"/>
    </location>
</feature>
<evidence type="ECO:0000313" key="4">
    <source>
        <dbReference type="Proteomes" id="UP000585836"/>
    </source>
</evidence>
<feature type="region of interest" description="Disordered" evidence="1">
    <location>
        <begin position="23"/>
        <end position="59"/>
    </location>
</feature>
<protein>
    <recommendedName>
        <fullName evidence="5">Lipoprotein</fullName>
    </recommendedName>
</protein>
<dbReference type="Gene3D" id="2.50.20.20">
    <property type="match status" value="1"/>
</dbReference>
<dbReference type="PROSITE" id="PS51257">
    <property type="entry name" value="PROKAR_LIPOPROTEIN"/>
    <property type="match status" value="1"/>
</dbReference>
<name>A0A7W9PRN7_9ACTN</name>
<evidence type="ECO:0000313" key="3">
    <source>
        <dbReference type="EMBL" id="MBB5926725.1"/>
    </source>
</evidence>